<comment type="cofactor">
    <cofactor evidence="1">
        <name>pyruvate</name>
        <dbReference type="ChEBI" id="CHEBI:15361"/>
    </cofactor>
</comment>
<dbReference type="Gene3D" id="3.60.90.10">
    <property type="entry name" value="S-adenosylmethionine decarboxylase"/>
    <property type="match status" value="1"/>
</dbReference>
<evidence type="ECO:0000256" key="7">
    <source>
        <dbReference type="ARBA" id="ARBA00023239"/>
    </source>
</evidence>
<keyword evidence="9" id="KW-0670">Pyruvate</keyword>
<accession>A0A363NVN8</accession>
<dbReference type="RefSeq" id="WP_108633046.1">
    <property type="nucleotide sequence ID" value="NZ_DAMCKI010000018.1"/>
</dbReference>
<comment type="caution">
    <text evidence="10">The sequence shown here is derived from an EMBL/GenBank/DDBJ whole genome shotgun (WGS) entry which is preliminary data.</text>
</comment>
<dbReference type="OrthoDB" id="9793120at2"/>
<dbReference type="SUPFAM" id="SSF56276">
    <property type="entry name" value="S-adenosylmethionine decarboxylase"/>
    <property type="match status" value="1"/>
</dbReference>
<dbReference type="AlphaFoldDB" id="A0A363NVN8"/>
<dbReference type="GO" id="GO:0008295">
    <property type="term" value="P:spermidine biosynthetic process"/>
    <property type="evidence" value="ECO:0007669"/>
    <property type="project" value="UniProtKB-KW"/>
</dbReference>
<evidence type="ECO:0000256" key="1">
    <source>
        <dbReference type="ARBA" id="ARBA00001928"/>
    </source>
</evidence>
<keyword evidence="2" id="KW-0210">Decarboxylase</keyword>
<dbReference type="GO" id="GO:0004014">
    <property type="term" value="F:adenosylmethionine decarboxylase activity"/>
    <property type="evidence" value="ECO:0007669"/>
    <property type="project" value="InterPro"/>
</dbReference>
<dbReference type="PANTHER" id="PTHR33866:SF2">
    <property type="entry name" value="S-ADENOSYLMETHIONINE DECARBOXYLASE PROENZYME"/>
    <property type="match status" value="1"/>
</dbReference>
<keyword evidence="8" id="KW-0704">Schiff base</keyword>
<evidence type="ECO:0000256" key="4">
    <source>
        <dbReference type="ARBA" id="ARBA00023066"/>
    </source>
</evidence>
<keyword evidence="11" id="KW-1185">Reference proteome</keyword>
<proteinExistence type="predicted"/>
<protein>
    <submittedName>
        <fullName evidence="10">Adenosylmethionine decarboxylase</fullName>
    </submittedName>
</protein>
<keyword evidence="4" id="KW-0745">Spermidine biosynthesis</keyword>
<evidence type="ECO:0000256" key="8">
    <source>
        <dbReference type="ARBA" id="ARBA00023270"/>
    </source>
</evidence>
<dbReference type="InterPro" id="IPR003826">
    <property type="entry name" value="AdoMetDC_fam_prok"/>
</dbReference>
<evidence type="ECO:0000313" key="11">
    <source>
        <dbReference type="Proteomes" id="UP000250831"/>
    </source>
</evidence>
<organism evidence="10 11">
    <name type="scientific">Sphingobacterium athyrii</name>
    <dbReference type="NCBI Taxonomy" id="2152717"/>
    <lineage>
        <taxon>Bacteria</taxon>
        <taxon>Pseudomonadati</taxon>
        <taxon>Bacteroidota</taxon>
        <taxon>Sphingobacteriia</taxon>
        <taxon>Sphingobacteriales</taxon>
        <taxon>Sphingobacteriaceae</taxon>
        <taxon>Sphingobacterium</taxon>
    </lineage>
</organism>
<evidence type="ECO:0000256" key="3">
    <source>
        <dbReference type="ARBA" id="ARBA00022813"/>
    </source>
</evidence>
<reference evidence="10 11" key="1">
    <citation type="submission" date="2018-04" db="EMBL/GenBank/DDBJ databases">
        <title>Sphingobacterium sp. M46 Genome.</title>
        <authorList>
            <person name="Cheng J."/>
            <person name="Li Y."/>
        </authorList>
    </citation>
    <scope>NUCLEOTIDE SEQUENCE [LARGE SCALE GENOMIC DNA]</scope>
    <source>
        <strain evidence="10 11">M46</strain>
    </source>
</reference>
<evidence type="ECO:0000256" key="6">
    <source>
        <dbReference type="ARBA" id="ARBA00023145"/>
    </source>
</evidence>
<keyword evidence="7" id="KW-0456">Lyase</keyword>
<keyword evidence="6" id="KW-0865">Zymogen</keyword>
<dbReference type="InterPro" id="IPR016067">
    <property type="entry name" value="S-AdoMet_deCO2ase_core"/>
</dbReference>
<dbReference type="GO" id="GO:0005829">
    <property type="term" value="C:cytosol"/>
    <property type="evidence" value="ECO:0007669"/>
    <property type="project" value="TreeGrafter"/>
</dbReference>
<evidence type="ECO:0000256" key="2">
    <source>
        <dbReference type="ARBA" id="ARBA00022793"/>
    </source>
</evidence>
<dbReference type="EMBL" id="QCXX01000002">
    <property type="protein sequence ID" value="PUV24711.1"/>
    <property type="molecule type" value="Genomic_DNA"/>
</dbReference>
<keyword evidence="3" id="KW-0068">Autocatalytic cleavage</keyword>
<dbReference type="PANTHER" id="PTHR33866">
    <property type="entry name" value="S-ADENOSYLMETHIONINE DECARBOXYLASE PROENZYME"/>
    <property type="match status" value="1"/>
</dbReference>
<evidence type="ECO:0000256" key="5">
    <source>
        <dbReference type="ARBA" id="ARBA00023115"/>
    </source>
</evidence>
<dbReference type="Pfam" id="PF02675">
    <property type="entry name" value="AdoMet_dc"/>
    <property type="match status" value="1"/>
</dbReference>
<evidence type="ECO:0000313" key="10">
    <source>
        <dbReference type="EMBL" id="PUV24711.1"/>
    </source>
</evidence>
<evidence type="ECO:0000256" key="9">
    <source>
        <dbReference type="ARBA" id="ARBA00023317"/>
    </source>
</evidence>
<gene>
    <name evidence="10" type="ORF">DCO56_06955</name>
</gene>
<sequence>MNEKYTPGKHLLMTLQVEEVSLLTTIDAFLEFTKKQMNVHNLQIVGISTHSFEGGGFTAAICLMESHICIHTWPEFGQLTLDVYLCNYLKDNSEKVLHLGKLFKTYFNAIVINETVVNR</sequence>
<dbReference type="Proteomes" id="UP000250831">
    <property type="component" value="Unassembled WGS sequence"/>
</dbReference>
<name>A0A363NVN8_9SPHI</name>
<keyword evidence="5" id="KW-0620">Polyamine biosynthesis</keyword>